<dbReference type="InterPro" id="IPR023753">
    <property type="entry name" value="FAD/NAD-binding_dom"/>
</dbReference>
<dbReference type="PRINTS" id="PR00411">
    <property type="entry name" value="PNDRDTASEI"/>
</dbReference>
<organism evidence="6 7">
    <name type="scientific">Agrococcus pavilionensis RW1</name>
    <dbReference type="NCBI Taxonomy" id="1330458"/>
    <lineage>
        <taxon>Bacteria</taxon>
        <taxon>Bacillati</taxon>
        <taxon>Actinomycetota</taxon>
        <taxon>Actinomycetes</taxon>
        <taxon>Micrococcales</taxon>
        <taxon>Microbacteriaceae</taxon>
        <taxon>Agrococcus</taxon>
    </lineage>
</organism>
<dbReference type="InterPro" id="IPR050446">
    <property type="entry name" value="FAD-oxidoreductase/Apoptosis"/>
</dbReference>
<evidence type="ECO:0000256" key="3">
    <source>
        <dbReference type="ARBA" id="ARBA00022827"/>
    </source>
</evidence>
<protein>
    <recommendedName>
        <fullName evidence="5">FAD/NAD(P)-binding domain-containing protein</fullName>
    </recommendedName>
</protein>
<evidence type="ECO:0000256" key="2">
    <source>
        <dbReference type="ARBA" id="ARBA00022630"/>
    </source>
</evidence>
<dbReference type="PRINTS" id="PR00368">
    <property type="entry name" value="FADPNR"/>
</dbReference>
<evidence type="ECO:0000256" key="1">
    <source>
        <dbReference type="ARBA" id="ARBA00001974"/>
    </source>
</evidence>
<gene>
    <name evidence="6" type="ORF">L332_12930</name>
</gene>
<dbReference type="EMBL" id="ASHR01000005">
    <property type="protein sequence ID" value="ERG65336.1"/>
    <property type="molecule type" value="Genomic_DNA"/>
</dbReference>
<dbReference type="PANTHER" id="PTHR43557">
    <property type="entry name" value="APOPTOSIS-INDUCING FACTOR 1"/>
    <property type="match status" value="1"/>
</dbReference>
<evidence type="ECO:0000259" key="5">
    <source>
        <dbReference type="Pfam" id="PF07992"/>
    </source>
</evidence>
<dbReference type="AlphaFoldDB" id="U1MTT1"/>
<reference evidence="6 7" key="1">
    <citation type="journal article" date="2013" name="Genome Announc.">
        <title>First draft genome sequence from a member of the genus agrococcus, isolated from modern microbialites.</title>
        <authorList>
            <person name="White R.A.III."/>
            <person name="Grassa C.J."/>
            <person name="Suttle C.A."/>
        </authorList>
    </citation>
    <scope>NUCLEOTIDE SEQUENCE [LARGE SCALE GENOMIC DNA]</scope>
    <source>
        <strain evidence="6 7">RW1</strain>
    </source>
</reference>
<dbReference type="GO" id="GO:0016651">
    <property type="term" value="F:oxidoreductase activity, acting on NAD(P)H"/>
    <property type="evidence" value="ECO:0007669"/>
    <property type="project" value="TreeGrafter"/>
</dbReference>
<keyword evidence="2" id="KW-0285">Flavoprotein</keyword>
<keyword evidence="7" id="KW-1185">Reference proteome</keyword>
<name>U1MTT1_9MICO</name>
<dbReference type="RefSeq" id="WP_021064851.1">
    <property type="nucleotide sequence ID" value="NZ_ASHR01000005.1"/>
</dbReference>
<dbReference type="InterPro" id="IPR036188">
    <property type="entry name" value="FAD/NAD-bd_sf"/>
</dbReference>
<evidence type="ECO:0000313" key="6">
    <source>
        <dbReference type="EMBL" id="ERG65336.1"/>
    </source>
</evidence>
<evidence type="ECO:0000313" key="7">
    <source>
        <dbReference type="Proteomes" id="UP000016462"/>
    </source>
</evidence>
<dbReference type="Pfam" id="PF07992">
    <property type="entry name" value="Pyr_redox_2"/>
    <property type="match status" value="1"/>
</dbReference>
<proteinExistence type="predicted"/>
<dbReference type="GO" id="GO:0005737">
    <property type="term" value="C:cytoplasm"/>
    <property type="evidence" value="ECO:0007669"/>
    <property type="project" value="TreeGrafter"/>
</dbReference>
<dbReference type="Proteomes" id="UP000016462">
    <property type="component" value="Unassembled WGS sequence"/>
</dbReference>
<sequence>MMSRLEPDVLIVGAGAAGHSAAVMLRDLGFAGSVHVVHGEPHPPYNRTLVDKGILPGLLTAGQAALKDLSPLGVELEQGRAAAVDADRCAVRLQDGRTPTYRALLLAMRSTPRPLLDRERTGVFQLQSADDAMRIRDHVGGDPTGRTVTVLGAGLVGSEVASYFATAGADLHLVARSDVPLARVLGRPIATRLSDLHAEHVTAHFGRAVIVLQPSGSRTRVRLDDGSELRSELVIVAQGTVPDTSWASSDAEGIRVDDRLRSITIPRAYAAGAASAHTMPDGTLRRIDHWDDAVAQGAHAARTIMHDLGEGEDPGPYRPASGFSLQVHGLSIMGVGAAAPDPVIDTASSPDGSLITTFRDRQGNLTGAVGLSTAPEILAIKTQLAGGR</sequence>
<comment type="cofactor">
    <cofactor evidence="1">
        <name>FAD</name>
        <dbReference type="ChEBI" id="CHEBI:57692"/>
    </cofactor>
</comment>
<comment type="caution">
    <text evidence="6">The sequence shown here is derived from an EMBL/GenBank/DDBJ whole genome shotgun (WGS) entry which is preliminary data.</text>
</comment>
<evidence type="ECO:0000256" key="4">
    <source>
        <dbReference type="ARBA" id="ARBA00023002"/>
    </source>
</evidence>
<dbReference type="SUPFAM" id="SSF51905">
    <property type="entry name" value="FAD/NAD(P)-binding domain"/>
    <property type="match status" value="1"/>
</dbReference>
<dbReference type="Gene3D" id="3.50.50.60">
    <property type="entry name" value="FAD/NAD(P)-binding domain"/>
    <property type="match status" value="2"/>
</dbReference>
<dbReference type="PANTHER" id="PTHR43557:SF2">
    <property type="entry name" value="RIESKE DOMAIN-CONTAINING PROTEIN-RELATED"/>
    <property type="match status" value="1"/>
</dbReference>
<dbReference type="OrthoDB" id="4213189at2"/>
<keyword evidence="4" id="KW-0560">Oxidoreductase</keyword>
<feature type="domain" description="FAD/NAD(P)-binding" evidence="5">
    <location>
        <begin position="8"/>
        <end position="297"/>
    </location>
</feature>
<keyword evidence="3" id="KW-0274">FAD</keyword>
<accession>U1MTT1</accession>